<dbReference type="KEGG" id="msk:MSUIS_04890"/>
<name>F0V1Q1_MYCS3</name>
<accession>F0V1Q1</accession>
<evidence type="ECO:0000313" key="2">
    <source>
        <dbReference type="Proteomes" id="UP000008645"/>
    </source>
</evidence>
<organism evidence="1 2">
    <name type="scientific">Mycoplasma suis (strain KI_3806)</name>
    <dbReference type="NCBI Taxonomy" id="708248"/>
    <lineage>
        <taxon>Bacteria</taxon>
        <taxon>Bacillati</taxon>
        <taxon>Mycoplasmatota</taxon>
        <taxon>Mollicutes</taxon>
        <taxon>Mycoplasmataceae</taxon>
        <taxon>Mycoplasma</taxon>
    </lineage>
</organism>
<evidence type="ECO:0000313" key="1">
    <source>
        <dbReference type="EMBL" id="CBZ40582.1"/>
    </source>
</evidence>
<reference evidence="1 2" key="1">
    <citation type="journal article" date="2011" name="J. Bacteriol.">
        <title>Complete genome sequence of the hemotrophic Mycoplasma suis strain KI3806.</title>
        <authorList>
            <person name="Oehlerking J."/>
            <person name="Kube M."/>
            <person name="Felder K.M."/>
            <person name="Matter D."/>
            <person name="Wittenbrink M.M."/>
            <person name="Schwarzenbach S."/>
            <person name="Kramer M.M."/>
            <person name="Hoelzle K."/>
            <person name="Hoelzle L.E."/>
        </authorList>
    </citation>
    <scope>NUCLEOTIDE SEQUENCE [LARGE SCALE GENOMIC DNA]</scope>
    <source>
        <strain evidence="2">KI_3806</strain>
    </source>
</reference>
<dbReference type="HOGENOM" id="CLU_053830_0_0_14"/>
<sequence length="407" mass="46819">MTETGQAKEIKPSLHGQKQRFMWDGTSIDKLNSWFGSRSVPFSNGESKELQKTLGDVKLLDYWEKLKKGFLSQNSNELSNLSDWFDKLSDEDKCGVIDVFMECSEFRNAIRIGEKSPIKNGFKIDLSKLIELEKTELPKFTDLFSKKGVFFIGGFMNMEDKVGKTLNGWITEELKKENFSSTEKISKSSQDQKINGMHLIKTIALAEKYSDGCEVYSKNEDEKEIFSECLIEKSEILDEDPYNKGEVFLNPKVLDVIKAGTMDNFKGSREKKPAFVVEKSKQDLSSDKKEWKEFSENKKSEVSSSFHKNGQWKGVLDVSCSYISESGWWSVFSMISGISPEKLGWWEFYTLFFRSFGANEAPERRLCLFEIPKVKSYLKETNLFGPFMVTNWINGNKLWMKCSIHSL</sequence>
<proteinExistence type="predicted"/>
<protein>
    <submittedName>
        <fullName evidence="1">Uncharacterized protein</fullName>
    </submittedName>
</protein>
<dbReference type="Proteomes" id="UP000008645">
    <property type="component" value="Chromosome"/>
</dbReference>
<gene>
    <name evidence="1" type="ORF">MSUIS_04890</name>
</gene>
<dbReference type="RefSeq" id="WP_013609185.1">
    <property type="nucleotide sequence ID" value="NC_015153.1"/>
</dbReference>
<dbReference type="EMBL" id="FQ790233">
    <property type="protein sequence ID" value="CBZ40582.1"/>
    <property type="molecule type" value="Genomic_DNA"/>
</dbReference>
<dbReference type="AlphaFoldDB" id="F0V1Q1"/>